<dbReference type="SMART" id="SM00829">
    <property type="entry name" value="PKS_ER"/>
    <property type="match status" value="1"/>
</dbReference>
<evidence type="ECO:0000313" key="3">
    <source>
        <dbReference type="Proteomes" id="UP000318380"/>
    </source>
</evidence>
<keyword evidence="3" id="KW-1185">Reference proteome</keyword>
<protein>
    <submittedName>
        <fullName evidence="2">NADPH:quinone reductase-like Zn-dependent oxidoreductase</fullName>
    </submittedName>
</protein>
<dbReference type="InterPro" id="IPR050700">
    <property type="entry name" value="YIM1/Zinc_Alcohol_DH_Fams"/>
</dbReference>
<dbReference type="Gene3D" id="3.90.180.10">
    <property type="entry name" value="Medium-chain alcohol dehydrogenases, catalytic domain"/>
    <property type="match status" value="1"/>
</dbReference>
<sequence length="317" mass="34065">MKAIVHDRYGEADVLRLADVPKPVAQGKQVLVQVRAAGVDIGTWHLMAGRPYMVRLATGLRGPRQRIRGRDVAGVVEAVGPEVTRLRPGDEVYGTCDGSFAEYAVGAEKRLTRKPANLSFEEAAVVPISAGTAYEGLRSLHSGERALIIGAAGAVGSFAVQLAKARGAHVTGVCSTSKVELVRELGADKVIDYTREEIPAAAYEFVLDTAGNRSLKELRRALTPRGTLVIVGAETEGKLFGGIDRGLRAMLLSPFVGQRLSVLVSSENFQVYDALRELVEAGQVMPVIDRRYSLAEAPDAVRRLTETHARGKLVITV</sequence>
<reference evidence="2 3" key="1">
    <citation type="submission" date="2019-06" db="EMBL/GenBank/DDBJ databases">
        <title>Sequencing the genomes of 1000 actinobacteria strains.</title>
        <authorList>
            <person name="Klenk H.-P."/>
        </authorList>
    </citation>
    <scope>NUCLEOTIDE SEQUENCE [LARGE SCALE GENOMIC DNA]</scope>
    <source>
        <strain evidence="2 3">DSM 24683</strain>
    </source>
</reference>
<dbReference type="Pfam" id="PF08240">
    <property type="entry name" value="ADH_N"/>
    <property type="match status" value="1"/>
</dbReference>
<dbReference type="PANTHER" id="PTHR11695:SF648">
    <property type="entry name" value="ZINC-BINDING OXIDOREDUCTASE"/>
    <property type="match status" value="1"/>
</dbReference>
<dbReference type="GO" id="GO:0016491">
    <property type="term" value="F:oxidoreductase activity"/>
    <property type="evidence" value="ECO:0007669"/>
    <property type="project" value="InterPro"/>
</dbReference>
<comment type="caution">
    <text evidence="2">The sequence shown here is derived from an EMBL/GenBank/DDBJ whole genome shotgun (WGS) entry which is preliminary data.</text>
</comment>
<dbReference type="CDD" id="cd08267">
    <property type="entry name" value="MDR1"/>
    <property type="match status" value="1"/>
</dbReference>
<dbReference type="EMBL" id="VIVK01000001">
    <property type="protein sequence ID" value="TWD84752.1"/>
    <property type="molecule type" value="Genomic_DNA"/>
</dbReference>
<accession>A0A561C1E2</accession>
<proteinExistence type="predicted"/>
<gene>
    <name evidence="2" type="ORF">FB561_5946</name>
</gene>
<dbReference type="InterPro" id="IPR020843">
    <property type="entry name" value="ER"/>
</dbReference>
<dbReference type="InterPro" id="IPR011032">
    <property type="entry name" value="GroES-like_sf"/>
</dbReference>
<dbReference type="SUPFAM" id="SSF51735">
    <property type="entry name" value="NAD(P)-binding Rossmann-fold domains"/>
    <property type="match status" value="1"/>
</dbReference>
<organism evidence="2 3">
    <name type="scientific">Kribbella amoyensis</name>
    <dbReference type="NCBI Taxonomy" id="996641"/>
    <lineage>
        <taxon>Bacteria</taxon>
        <taxon>Bacillati</taxon>
        <taxon>Actinomycetota</taxon>
        <taxon>Actinomycetes</taxon>
        <taxon>Propionibacteriales</taxon>
        <taxon>Kribbellaceae</taxon>
        <taxon>Kribbella</taxon>
    </lineage>
</organism>
<evidence type="ECO:0000259" key="1">
    <source>
        <dbReference type="SMART" id="SM00829"/>
    </source>
</evidence>
<dbReference type="Pfam" id="PF13602">
    <property type="entry name" value="ADH_zinc_N_2"/>
    <property type="match status" value="1"/>
</dbReference>
<dbReference type="PANTHER" id="PTHR11695">
    <property type="entry name" value="ALCOHOL DEHYDROGENASE RELATED"/>
    <property type="match status" value="1"/>
</dbReference>
<feature type="domain" description="Enoyl reductase (ER)" evidence="1">
    <location>
        <begin position="10"/>
        <end position="315"/>
    </location>
</feature>
<dbReference type="OrthoDB" id="3175656at2"/>
<dbReference type="Gene3D" id="3.40.50.720">
    <property type="entry name" value="NAD(P)-binding Rossmann-like Domain"/>
    <property type="match status" value="1"/>
</dbReference>
<name>A0A561C1E2_9ACTN</name>
<dbReference type="RefSeq" id="WP_145812383.1">
    <property type="nucleotide sequence ID" value="NZ_VIVK01000001.1"/>
</dbReference>
<dbReference type="Proteomes" id="UP000318380">
    <property type="component" value="Unassembled WGS sequence"/>
</dbReference>
<dbReference type="InterPro" id="IPR036291">
    <property type="entry name" value="NAD(P)-bd_dom_sf"/>
</dbReference>
<evidence type="ECO:0000313" key="2">
    <source>
        <dbReference type="EMBL" id="TWD84752.1"/>
    </source>
</evidence>
<dbReference type="AlphaFoldDB" id="A0A561C1E2"/>
<dbReference type="SUPFAM" id="SSF50129">
    <property type="entry name" value="GroES-like"/>
    <property type="match status" value="1"/>
</dbReference>
<dbReference type="InterPro" id="IPR013154">
    <property type="entry name" value="ADH-like_N"/>
</dbReference>